<dbReference type="EMBL" id="JAWDEY010000005">
    <property type="protein sequence ID" value="KAK6590581.1"/>
    <property type="molecule type" value="Genomic_DNA"/>
</dbReference>
<proteinExistence type="predicted"/>
<feature type="domain" description="EF-hand" evidence="3">
    <location>
        <begin position="219"/>
        <end position="254"/>
    </location>
</feature>
<dbReference type="SUPFAM" id="SSF47473">
    <property type="entry name" value="EF-hand"/>
    <property type="match status" value="1"/>
</dbReference>
<evidence type="ECO:0000313" key="4">
    <source>
        <dbReference type="EMBL" id="KAK6590581.1"/>
    </source>
</evidence>
<organism evidence="4 5">
    <name type="scientific">Cryptosporidium xiaoi</name>
    <dbReference type="NCBI Taxonomy" id="659607"/>
    <lineage>
        <taxon>Eukaryota</taxon>
        <taxon>Sar</taxon>
        <taxon>Alveolata</taxon>
        <taxon>Apicomplexa</taxon>
        <taxon>Conoidasida</taxon>
        <taxon>Coccidia</taxon>
        <taxon>Eucoccidiorida</taxon>
        <taxon>Eimeriorina</taxon>
        <taxon>Cryptosporidiidae</taxon>
        <taxon>Cryptosporidium</taxon>
    </lineage>
</organism>
<dbReference type="Gene3D" id="1.10.238.10">
    <property type="entry name" value="EF-hand"/>
    <property type="match status" value="2"/>
</dbReference>
<feature type="domain" description="EF-hand" evidence="3">
    <location>
        <begin position="164"/>
        <end position="199"/>
    </location>
</feature>
<dbReference type="InterPro" id="IPR018247">
    <property type="entry name" value="EF_Hand_1_Ca_BS"/>
</dbReference>
<gene>
    <name evidence="4" type="ORF">RS030_142205</name>
</gene>
<dbReference type="AlphaFoldDB" id="A0AAV9Y8F9"/>
<dbReference type="PANTHER" id="PTHR23050">
    <property type="entry name" value="CALCIUM BINDING PROTEIN"/>
    <property type="match status" value="1"/>
</dbReference>
<dbReference type="GO" id="GO:0005509">
    <property type="term" value="F:calcium ion binding"/>
    <property type="evidence" value="ECO:0007669"/>
    <property type="project" value="InterPro"/>
</dbReference>
<evidence type="ECO:0000256" key="1">
    <source>
        <dbReference type="ARBA" id="ARBA00022737"/>
    </source>
</evidence>
<dbReference type="Pfam" id="PF13499">
    <property type="entry name" value="EF-hand_7"/>
    <property type="match status" value="1"/>
</dbReference>
<dbReference type="PROSITE" id="PS00018">
    <property type="entry name" value="EF_HAND_1"/>
    <property type="match status" value="2"/>
</dbReference>
<dbReference type="InterPro" id="IPR002048">
    <property type="entry name" value="EF_hand_dom"/>
</dbReference>
<sequence>MNSGELNREQREDALCVFEVFDMDQDGQLDLREFKSALRALGFEVNKEEIKLVVSSCLDNSLGLSIGSTTKGAGGVNSSYLPSSSLGSSSAVVGANDFDRFIDFDNFCSVISYLMESQKKFGIGAFYGTARDASDKHSLHRKDRGIESYLDLNQEDDLEDEPPVSIEYVRRIFSLFDTNKTGKVGLRNLKALISQVARESHNLNMRNTGESGGIGDFVFTDEELSLMIKHIDRDNDGFLDFEDFYKVFQYCHGSNSGISF</sequence>
<dbReference type="InterPro" id="IPR011992">
    <property type="entry name" value="EF-hand-dom_pair"/>
</dbReference>
<dbReference type="CDD" id="cd00051">
    <property type="entry name" value="EFh"/>
    <property type="match status" value="1"/>
</dbReference>
<dbReference type="SMART" id="SM00054">
    <property type="entry name" value="EFh"/>
    <property type="match status" value="3"/>
</dbReference>
<dbReference type="InterPro" id="IPR050145">
    <property type="entry name" value="Centrin_CML-like"/>
</dbReference>
<protein>
    <submittedName>
        <fullName evidence="4">Centrosomal centrin 3</fullName>
    </submittedName>
</protein>
<dbReference type="Pfam" id="PF13405">
    <property type="entry name" value="EF-hand_6"/>
    <property type="match status" value="1"/>
</dbReference>
<keyword evidence="5" id="KW-1185">Reference proteome</keyword>
<keyword evidence="2" id="KW-0106">Calcium</keyword>
<evidence type="ECO:0000256" key="2">
    <source>
        <dbReference type="ARBA" id="ARBA00022837"/>
    </source>
</evidence>
<evidence type="ECO:0000259" key="3">
    <source>
        <dbReference type="PROSITE" id="PS50222"/>
    </source>
</evidence>
<comment type="caution">
    <text evidence="4">The sequence shown here is derived from an EMBL/GenBank/DDBJ whole genome shotgun (WGS) entry which is preliminary data.</text>
</comment>
<reference evidence="4 5" key="1">
    <citation type="submission" date="2023-10" db="EMBL/GenBank/DDBJ databases">
        <title>Comparative genomics analysis reveals potential genetic determinants of host preference in Cryptosporidium xiaoi.</title>
        <authorList>
            <person name="Xiao L."/>
            <person name="Li J."/>
        </authorList>
    </citation>
    <scope>NUCLEOTIDE SEQUENCE [LARGE SCALE GENOMIC DNA]</scope>
    <source>
        <strain evidence="4 5">52996</strain>
    </source>
</reference>
<evidence type="ECO:0000313" key="5">
    <source>
        <dbReference type="Proteomes" id="UP001311799"/>
    </source>
</evidence>
<name>A0AAV9Y8F9_9CRYT</name>
<feature type="domain" description="EF-hand" evidence="3">
    <location>
        <begin position="9"/>
        <end position="44"/>
    </location>
</feature>
<accession>A0AAV9Y8F9</accession>
<keyword evidence="1" id="KW-0677">Repeat</keyword>
<dbReference type="Proteomes" id="UP001311799">
    <property type="component" value="Unassembled WGS sequence"/>
</dbReference>
<dbReference type="PROSITE" id="PS50222">
    <property type="entry name" value="EF_HAND_2"/>
    <property type="match status" value="3"/>
</dbReference>